<organism evidence="1 2">
    <name type="scientific">Sphingomonas changnyeongensis</name>
    <dbReference type="NCBI Taxonomy" id="2698679"/>
    <lineage>
        <taxon>Bacteria</taxon>
        <taxon>Pseudomonadati</taxon>
        <taxon>Pseudomonadota</taxon>
        <taxon>Alphaproteobacteria</taxon>
        <taxon>Sphingomonadales</taxon>
        <taxon>Sphingomonadaceae</taxon>
        <taxon>Sphingomonas</taxon>
    </lineage>
</organism>
<reference evidence="1 2" key="1">
    <citation type="submission" date="2020-01" db="EMBL/GenBank/DDBJ databases">
        <title>Sphingomonas sp. C33 whole genome sequece.</title>
        <authorList>
            <person name="Park C."/>
        </authorList>
    </citation>
    <scope>NUCLEOTIDE SEQUENCE [LARGE SCALE GENOMIC DNA]</scope>
    <source>
        <strain evidence="1 2">C33</strain>
    </source>
</reference>
<dbReference type="EMBL" id="CP047895">
    <property type="protein sequence ID" value="QHL90853.1"/>
    <property type="molecule type" value="Genomic_DNA"/>
</dbReference>
<accession>A0A7Z2S5Y4</accession>
<sequence>MLRGADCAFADDPALTPLLTADAPVMAVDMAAAFAAVLAHPPLDLRQGRFARRRRLAVAPERIQRLGMFAAALAVLSAAVPLAEMVRLNLAAARLEAAAAAKAAPAGGVAALDARLAQRQGGGAGFAATAGTLFAGLAAAPAIELKEMSFSVDGLLRATISAPGAAEVEALAARLRAAGLAVETPPFVTENGRIRGELRIGG</sequence>
<dbReference type="SUPFAM" id="SSF54593">
    <property type="entry name" value="Glyoxalase/Bleomycin resistance protein/Dihydroxybiphenyl dioxygenase"/>
    <property type="match status" value="1"/>
</dbReference>
<dbReference type="AlphaFoldDB" id="A0A7Z2S5Y4"/>
<gene>
    <name evidence="1" type="ORF">GVO57_08510</name>
</gene>
<dbReference type="KEGG" id="schy:GVO57_08510"/>
<dbReference type="Proteomes" id="UP000464468">
    <property type="component" value="Chromosome"/>
</dbReference>
<evidence type="ECO:0000313" key="1">
    <source>
        <dbReference type="EMBL" id="QHL90853.1"/>
    </source>
</evidence>
<protein>
    <recommendedName>
        <fullName evidence="3">GspL periplasmic domain-containing protein</fullName>
    </recommendedName>
</protein>
<proteinExistence type="predicted"/>
<dbReference type="InterPro" id="IPR029068">
    <property type="entry name" value="Glyas_Bleomycin-R_OHBP_Dase"/>
</dbReference>
<name>A0A7Z2S5Y4_9SPHN</name>
<keyword evidence="2" id="KW-1185">Reference proteome</keyword>
<evidence type="ECO:0000313" key="2">
    <source>
        <dbReference type="Proteomes" id="UP000464468"/>
    </source>
</evidence>
<evidence type="ECO:0008006" key="3">
    <source>
        <dbReference type="Google" id="ProtNLM"/>
    </source>
</evidence>
<dbReference type="RefSeq" id="WP_160592779.1">
    <property type="nucleotide sequence ID" value="NZ_CP047895.1"/>
</dbReference>